<evidence type="ECO:0000256" key="5">
    <source>
        <dbReference type="ARBA" id="ARBA00022984"/>
    </source>
</evidence>
<feature type="transmembrane region" description="Helical" evidence="8">
    <location>
        <begin position="457"/>
        <end position="479"/>
    </location>
</feature>
<evidence type="ECO:0000256" key="2">
    <source>
        <dbReference type="ARBA" id="ARBA00022475"/>
    </source>
</evidence>
<feature type="transmembrane region" description="Helical" evidence="8">
    <location>
        <begin position="280"/>
        <end position="304"/>
    </location>
</feature>
<feature type="transmembrane region" description="Helical" evidence="8">
    <location>
        <begin position="90"/>
        <end position="116"/>
    </location>
</feature>
<feature type="transmembrane region" description="Helical" evidence="8">
    <location>
        <begin position="198"/>
        <end position="223"/>
    </location>
</feature>
<comment type="caution">
    <text evidence="9">The sequence shown here is derived from an EMBL/GenBank/DDBJ whole genome shotgun (WGS) entry which is preliminary data.</text>
</comment>
<keyword evidence="4" id="KW-0133">Cell shape</keyword>
<evidence type="ECO:0000313" key="10">
    <source>
        <dbReference type="Proteomes" id="UP001266099"/>
    </source>
</evidence>
<reference evidence="9 10" key="1">
    <citation type="submission" date="2023-07" db="EMBL/GenBank/DDBJ databases">
        <title>Sequencing the genomes of 1000 actinobacteria strains.</title>
        <authorList>
            <person name="Klenk H.-P."/>
        </authorList>
    </citation>
    <scope>NUCLEOTIDE SEQUENCE [LARGE SCALE GENOMIC DNA]</scope>
    <source>
        <strain evidence="9 10">DSM 15539</strain>
    </source>
</reference>
<comment type="subcellular location">
    <subcellularLocation>
        <location evidence="1">Cell membrane</location>
        <topology evidence="1">Multi-pass membrane protein</topology>
    </subcellularLocation>
</comment>
<keyword evidence="10" id="KW-1185">Reference proteome</keyword>
<keyword evidence="5" id="KW-0573">Peptidoglycan synthesis</keyword>
<feature type="transmembrane region" description="Helical" evidence="8">
    <location>
        <begin position="325"/>
        <end position="344"/>
    </location>
</feature>
<evidence type="ECO:0000256" key="3">
    <source>
        <dbReference type="ARBA" id="ARBA00022692"/>
    </source>
</evidence>
<evidence type="ECO:0000256" key="4">
    <source>
        <dbReference type="ARBA" id="ARBA00022960"/>
    </source>
</evidence>
<evidence type="ECO:0000256" key="7">
    <source>
        <dbReference type="ARBA" id="ARBA00023136"/>
    </source>
</evidence>
<feature type="transmembrane region" description="Helical" evidence="8">
    <location>
        <begin position="128"/>
        <end position="152"/>
    </location>
</feature>
<feature type="transmembrane region" description="Helical" evidence="8">
    <location>
        <begin position="399"/>
        <end position="417"/>
    </location>
</feature>
<dbReference type="InterPro" id="IPR004268">
    <property type="entry name" value="MurJ"/>
</dbReference>
<dbReference type="RefSeq" id="WP_309954572.1">
    <property type="nucleotide sequence ID" value="NZ_JAVDUJ010000001.1"/>
</dbReference>
<feature type="transmembrane region" description="Helical" evidence="8">
    <location>
        <begin position="491"/>
        <end position="515"/>
    </location>
</feature>
<organism evidence="9 10">
    <name type="scientific">Arcanobacterium hippocoleae</name>
    <dbReference type="NCBI Taxonomy" id="149017"/>
    <lineage>
        <taxon>Bacteria</taxon>
        <taxon>Bacillati</taxon>
        <taxon>Actinomycetota</taxon>
        <taxon>Actinomycetes</taxon>
        <taxon>Actinomycetales</taxon>
        <taxon>Actinomycetaceae</taxon>
        <taxon>Arcanobacterium</taxon>
    </lineage>
</organism>
<evidence type="ECO:0000256" key="8">
    <source>
        <dbReference type="SAM" id="Phobius"/>
    </source>
</evidence>
<dbReference type="PANTHER" id="PTHR47019">
    <property type="entry name" value="LIPID II FLIPPASE MURJ"/>
    <property type="match status" value="1"/>
</dbReference>
<keyword evidence="2" id="KW-1003">Cell membrane</keyword>
<gene>
    <name evidence="9" type="ORF">J2S36_000152</name>
</gene>
<dbReference type="Pfam" id="PF03023">
    <property type="entry name" value="MurJ"/>
    <property type="match status" value="1"/>
</dbReference>
<sequence>MTKKAVKGFAGAAGLIAILTVFSRLAGLARKLAQSWAMSDGTVASAYDTANTVPNVLFEVAAGGALAGAVIPLIAGYVSRQQHDRLSQTVSALISWILLVGIPVAVIVGLTAYPLVSVLFGPATDPAVISLSATLLQIFAIQIPLYGLSVVFTGVLQAHGKFGLPALAPLLSSIAVILSFSAYAYYFGADIAASEVDYSGVLILGLGTTFGVVIFSLPQILPMRKLLHFRFTLKFPAGVASKSIALAGAGLAALSAQQIAIVVIMYIANSAGGVGAFTTFNYAYTVFMVPYGVLCVPIATAVFPKISASVAAQDSALTLQLVRRSTQLVILFGAAAAAMLVALAKPAKTVLEVGRDIAYLDSLMQAMAGGLIGFSLLYHVARIMYALGHGKKVVLQNTFAWGSVCLTLVIWNVFGLAGRENALFAIGVALTIGMSVGAVMCVRGIYQVLGADAIRGILRLIVSLVAVIAPMTWIAWRVVQWIHVEMFPSVLGAFAAAVFGSIIILSGTGGIWWLFQRISVRQ</sequence>
<dbReference type="InterPro" id="IPR051050">
    <property type="entry name" value="Lipid_II_flippase_MurJ/MviN"/>
</dbReference>
<evidence type="ECO:0000256" key="6">
    <source>
        <dbReference type="ARBA" id="ARBA00022989"/>
    </source>
</evidence>
<protein>
    <submittedName>
        <fullName evidence="9">Peptidoglycan lipid II flippase</fullName>
    </submittedName>
</protein>
<feature type="transmembrane region" description="Helical" evidence="8">
    <location>
        <begin position="244"/>
        <end position="268"/>
    </location>
</feature>
<evidence type="ECO:0000256" key="1">
    <source>
        <dbReference type="ARBA" id="ARBA00004651"/>
    </source>
</evidence>
<feature type="transmembrane region" description="Helical" evidence="8">
    <location>
        <begin position="423"/>
        <end position="445"/>
    </location>
</feature>
<dbReference type="EMBL" id="JAVDUJ010000001">
    <property type="protein sequence ID" value="MDR6938609.1"/>
    <property type="molecule type" value="Genomic_DNA"/>
</dbReference>
<proteinExistence type="predicted"/>
<keyword evidence="7 8" id="KW-0472">Membrane</keyword>
<accession>A0ABU1SZS8</accession>
<dbReference type="PANTHER" id="PTHR47019:SF1">
    <property type="entry name" value="LIPID II FLIPPASE MURJ"/>
    <property type="match status" value="1"/>
</dbReference>
<feature type="transmembrane region" description="Helical" evidence="8">
    <location>
        <begin position="364"/>
        <end position="387"/>
    </location>
</feature>
<name>A0ABU1SZS8_9ACTO</name>
<evidence type="ECO:0000313" key="9">
    <source>
        <dbReference type="EMBL" id="MDR6938609.1"/>
    </source>
</evidence>
<feature type="transmembrane region" description="Helical" evidence="8">
    <location>
        <begin position="57"/>
        <end position="78"/>
    </location>
</feature>
<dbReference type="PRINTS" id="PR01806">
    <property type="entry name" value="VIRFACTRMVIN"/>
</dbReference>
<keyword evidence="3 8" id="KW-0812">Transmembrane</keyword>
<keyword evidence="6 8" id="KW-1133">Transmembrane helix</keyword>
<dbReference type="Proteomes" id="UP001266099">
    <property type="component" value="Unassembled WGS sequence"/>
</dbReference>
<feature type="transmembrane region" description="Helical" evidence="8">
    <location>
        <begin position="164"/>
        <end position="186"/>
    </location>
</feature>